<protein>
    <submittedName>
        <fullName evidence="1">SIMPL domain-containing protein</fullName>
    </submittedName>
</protein>
<organism evidence="1 2">
    <name type="scientific">Borreliella americana</name>
    <dbReference type="NCBI Taxonomy" id="478807"/>
    <lineage>
        <taxon>Bacteria</taxon>
        <taxon>Pseudomonadati</taxon>
        <taxon>Spirochaetota</taxon>
        <taxon>Spirochaetia</taxon>
        <taxon>Spirochaetales</taxon>
        <taxon>Borreliaceae</taxon>
        <taxon>Borreliella</taxon>
    </lineage>
</organism>
<dbReference type="RefSeq" id="WP_316256974.1">
    <property type="nucleotide sequence ID" value="NZ_CP132449.1"/>
</dbReference>
<proteinExistence type="predicted"/>
<name>A0ABZ0CCD8_9SPIR</name>
<dbReference type="Proteomes" id="UP001305925">
    <property type="component" value="Chromosome"/>
</dbReference>
<dbReference type="EMBL" id="CP132449">
    <property type="protein sequence ID" value="WNY63872.1"/>
    <property type="molecule type" value="Genomic_DNA"/>
</dbReference>
<sequence length="109" mass="13002">MRTLEKNIIEFYNQHLPIGSNRDLRYLNKINDINSQILACSIRNAELSTLEFVKHFSSKLDKIKNVNQKYLKFFLVDRNFGNQKLYPKKNIKNCFNYLLLFRLICIKGN</sequence>
<keyword evidence="2" id="KW-1185">Reference proteome</keyword>
<gene>
    <name evidence="1" type="ORF">QIA00_01105</name>
</gene>
<evidence type="ECO:0000313" key="2">
    <source>
        <dbReference type="Proteomes" id="UP001305925"/>
    </source>
</evidence>
<reference evidence="1" key="1">
    <citation type="submission" date="2023-07" db="EMBL/GenBank/DDBJ databases">
        <title>Genome sequencing of multiple Borrelia sensu lato isolates.</title>
        <authorList>
            <person name="Mongodin E.F."/>
            <person name="Rudenko N."/>
            <person name="Fraser C.M."/>
            <person name="Schutzer S."/>
            <person name="Luft B."/>
            <person name="Morgan R."/>
            <person name="Chastens S."/>
            <person name="Qiu W."/>
        </authorList>
    </citation>
    <scope>NUCLEOTIDE SEQUENCE [LARGE SCALE GENOMIC DNA]</scope>
    <source>
        <strain evidence="1">SCW30h</strain>
    </source>
</reference>
<evidence type="ECO:0000313" key="1">
    <source>
        <dbReference type="EMBL" id="WNY63872.1"/>
    </source>
</evidence>
<accession>A0ABZ0CCD8</accession>